<evidence type="ECO:0000259" key="5">
    <source>
        <dbReference type="Pfam" id="PF02441"/>
    </source>
</evidence>
<comment type="catalytic activity">
    <reaction evidence="3 4">
        <text>N-[(R)-4-phosphopantothenoyl]-L-cysteine + H(+) = (R)-4'-phosphopantetheine + CO2</text>
        <dbReference type="Rhea" id="RHEA:16793"/>
        <dbReference type="ChEBI" id="CHEBI:15378"/>
        <dbReference type="ChEBI" id="CHEBI:16526"/>
        <dbReference type="ChEBI" id="CHEBI:59458"/>
        <dbReference type="ChEBI" id="CHEBI:61723"/>
        <dbReference type="EC" id="4.1.1.36"/>
    </reaction>
</comment>
<comment type="similarity">
    <text evidence="3 4">In the N-terminal section; belongs to the HFCD (homo-oligomeric flavin containing Cys decarboxylase) superfamily.</text>
</comment>
<dbReference type="SUPFAM" id="SSF102645">
    <property type="entry name" value="CoaB-like"/>
    <property type="match status" value="1"/>
</dbReference>
<keyword evidence="3" id="KW-0479">Metal-binding</keyword>
<comment type="caution">
    <text evidence="7">The sequence shown here is derived from an EMBL/GenBank/DDBJ whole genome shotgun (WGS) entry which is preliminary data.</text>
</comment>
<dbReference type="InterPro" id="IPR007085">
    <property type="entry name" value="DNA/pantothenate-metab_flavo_C"/>
</dbReference>
<evidence type="ECO:0000256" key="2">
    <source>
        <dbReference type="ARBA" id="ARBA00023239"/>
    </source>
</evidence>
<keyword evidence="3" id="KW-0511">Multifunctional enzyme</keyword>
<comment type="cofactor">
    <cofactor evidence="3">
        <name>FMN</name>
        <dbReference type="ChEBI" id="CHEBI:58210"/>
    </cofactor>
    <text evidence="3">Binds 1 FMN per subunit.</text>
</comment>
<evidence type="ECO:0000259" key="6">
    <source>
        <dbReference type="Pfam" id="PF04127"/>
    </source>
</evidence>
<evidence type="ECO:0000256" key="1">
    <source>
        <dbReference type="ARBA" id="ARBA00022793"/>
    </source>
</evidence>
<dbReference type="GO" id="GO:0015941">
    <property type="term" value="P:pantothenate catabolic process"/>
    <property type="evidence" value="ECO:0007669"/>
    <property type="project" value="InterPro"/>
</dbReference>
<dbReference type="Pfam" id="PF04127">
    <property type="entry name" value="DFP"/>
    <property type="match status" value="1"/>
</dbReference>
<dbReference type="Pfam" id="PF02441">
    <property type="entry name" value="Flavoprotein"/>
    <property type="match status" value="1"/>
</dbReference>
<dbReference type="Proteomes" id="UP000003803">
    <property type="component" value="Unassembled WGS sequence"/>
</dbReference>
<dbReference type="PANTHER" id="PTHR14359:SF6">
    <property type="entry name" value="PHOSPHOPANTOTHENOYLCYSTEINE DECARBOXYLASE"/>
    <property type="match status" value="1"/>
</dbReference>
<reference evidence="7" key="1">
    <citation type="submission" date="2007-11" db="EMBL/GenBank/DDBJ databases">
        <authorList>
            <person name="Fulton L."/>
            <person name="Clifton S."/>
            <person name="Fulton B."/>
            <person name="Xu J."/>
            <person name="Minx P."/>
            <person name="Pepin K.H."/>
            <person name="Johnson M."/>
            <person name="Thiruvilangam P."/>
            <person name="Bhonagiri V."/>
            <person name="Nash W.E."/>
            <person name="Mardis E.R."/>
            <person name="Wilson R.K."/>
        </authorList>
    </citation>
    <scope>NUCLEOTIDE SEQUENCE [LARGE SCALE GENOMIC DNA]</scope>
    <source>
        <strain evidence="7">DSM 17241</strain>
    </source>
</reference>
<feature type="binding site" evidence="3">
    <location>
        <position position="350"/>
    </location>
    <ligand>
        <name>CTP</name>
        <dbReference type="ChEBI" id="CHEBI:37563"/>
    </ligand>
</feature>
<feature type="binding site" evidence="3">
    <location>
        <position position="332"/>
    </location>
    <ligand>
        <name>CTP</name>
        <dbReference type="ChEBI" id="CHEBI:37563"/>
    </ligand>
</feature>
<dbReference type="InterPro" id="IPR003382">
    <property type="entry name" value="Flavoprotein"/>
</dbReference>
<comment type="function">
    <text evidence="4">Catalyzes two steps in the biosynthesis of coenzyme A. In the first step cysteine is conjugated to 4'-phosphopantothenate to form 4-phosphopantothenoylcysteine, in the latter compound is decarboxylated to form 4'-phosphopantotheine.</text>
</comment>
<keyword evidence="3 4" id="KW-0436">Ligase</keyword>
<dbReference type="UniPathway" id="UPA00241">
    <property type="reaction ID" value="UER00353"/>
</dbReference>
<feature type="region of interest" description="Phosphopantothenoylcysteine decarboxylase" evidence="3">
    <location>
        <begin position="1"/>
        <end position="197"/>
    </location>
</feature>
<dbReference type="Gene3D" id="3.40.50.10300">
    <property type="entry name" value="CoaB-like"/>
    <property type="match status" value="1"/>
</dbReference>
<name>B0PFU2_9FIRM</name>
<feature type="binding site" evidence="3">
    <location>
        <position position="346"/>
    </location>
    <ligand>
        <name>CTP</name>
        <dbReference type="ChEBI" id="CHEBI:37563"/>
    </ligand>
</feature>
<dbReference type="GO" id="GO:0046872">
    <property type="term" value="F:metal ion binding"/>
    <property type="evidence" value="ECO:0007669"/>
    <property type="project" value="UniProtKB-KW"/>
</dbReference>
<comment type="pathway">
    <text evidence="3 4">Cofactor biosynthesis; coenzyme A biosynthesis; CoA from (R)-pantothenate: step 3/5.</text>
</comment>
<dbReference type="PANTHER" id="PTHR14359">
    <property type="entry name" value="HOMO-OLIGOMERIC FLAVIN CONTAINING CYS DECARBOXYLASE FAMILY"/>
    <property type="match status" value="1"/>
</dbReference>
<dbReference type="GO" id="GO:0071513">
    <property type="term" value="C:phosphopantothenoylcysteine decarboxylase complex"/>
    <property type="evidence" value="ECO:0007669"/>
    <property type="project" value="TreeGrafter"/>
</dbReference>
<comment type="pathway">
    <text evidence="3 4">Cofactor biosynthesis; coenzyme A biosynthesis; CoA from (R)-pantothenate: step 2/5.</text>
</comment>
<feature type="binding site" evidence="3">
    <location>
        <position position="286"/>
    </location>
    <ligand>
        <name>CTP</name>
        <dbReference type="ChEBI" id="CHEBI:37563"/>
    </ligand>
</feature>
<dbReference type="HAMAP" id="MF_02225">
    <property type="entry name" value="CoaBC"/>
    <property type="match status" value="1"/>
</dbReference>
<dbReference type="InterPro" id="IPR005252">
    <property type="entry name" value="CoaBC"/>
</dbReference>
<dbReference type="NCBIfam" id="TIGR00521">
    <property type="entry name" value="coaBC_dfp"/>
    <property type="match status" value="1"/>
</dbReference>
<dbReference type="STRING" id="169435.ERS852551_00210"/>
<feature type="binding site" evidence="3">
    <location>
        <position position="296"/>
    </location>
    <ligand>
        <name>CTP</name>
        <dbReference type="ChEBI" id="CHEBI:37563"/>
    </ligand>
</feature>
<dbReference type="InterPro" id="IPR035929">
    <property type="entry name" value="CoaB-like_sf"/>
</dbReference>
<keyword evidence="8" id="KW-1185">Reference proteome</keyword>
<comment type="function">
    <text evidence="3">Catalyzes two sequential steps in the biosynthesis of coenzyme A. In the first step cysteine is conjugated to 4'-phosphopantothenate to form 4-phosphopantothenoylcysteine. In the second step the latter compound is decarboxylated to form 4'-phosphopantotheine.</text>
</comment>
<feature type="domain" description="DNA/pantothenate metabolism flavoprotein C-terminal" evidence="6">
    <location>
        <begin position="193"/>
        <end position="402"/>
    </location>
</feature>
<keyword evidence="2 3" id="KW-0456">Lyase</keyword>
<dbReference type="eggNOG" id="COG0452">
    <property type="taxonomic scope" value="Bacteria"/>
</dbReference>
<feature type="region of interest" description="Phosphopantothenate--cysteine ligase" evidence="3">
    <location>
        <begin position="198"/>
        <end position="409"/>
    </location>
</feature>
<evidence type="ECO:0000313" key="7">
    <source>
        <dbReference type="EMBL" id="EDS09530.1"/>
    </source>
</evidence>
<sequence length="409" mass="43288">MQPGGGRIAMFEGKTIVLGVSGGIAAYKAAQLASDLGKTAADVHVIMTGNAAQFVTPLTFETLVNNRVAIDTFDRNFEYNVEHVSLAKKADVFIVAPATANVIAKMAAGIADDMLTTTLLAARCPKLVAPAMNTGMYDNPITQRNLETLRRFGVTVLEPDSGLLACGDTGRGRLPAPAVLFEAVRRALAPQDMAGLRVLVTAGPTREAVDPVRFLSNRSTGRMGYEVAAAASRRGAAVTLVTGPTALAAPQGVEAVPVESAQEMFEAVASRASVQDIIVKCAAVADFRPRTAAADKIKKGASEGMTLELERTRDILAYLGQTRAPGQVLCGFSMETRDLVAHSQEKLEKKHADMIVANNLNEPGAGFAVPTNAVTLLTKAGAEKLPLMGKDALADEIFDRLLAMRRERT</sequence>
<keyword evidence="3" id="KW-0460">Magnesium</keyword>
<dbReference type="Gene3D" id="3.40.50.1950">
    <property type="entry name" value="Flavin prenyltransferase-like"/>
    <property type="match status" value="1"/>
</dbReference>
<evidence type="ECO:0000256" key="4">
    <source>
        <dbReference type="RuleBase" id="RU364078"/>
    </source>
</evidence>
<comment type="cofactor">
    <cofactor evidence="3">
        <name>Mg(2+)</name>
        <dbReference type="ChEBI" id="CHEBI:18420"/>
    </cofactor>
</comment>
<dbReference type="GO" id="GO:0010181">
    <property type="term" value="F:FMN binding"/>
    <property type="evidence" value="ECO:0007669"/>
    <property type="project" value="UniProtKB-UniRule"/>
</dbReference>
<organism evidence="7 8">
    <name type="scientific">Anaerotruncus colihominis DSM 17241</name>
    <dbReference type="NCBI Taxonomy" id="445972"/>
    <lineage>
        <taxon>Bacteria</taxon>
        <taxon>Bacillati</taxon>
        <taxon>Bacillota</taxon>
        <taxon>Clostridia</taxon>
        <taxon>Eubacteriales</taxon>
        <taxon>Oscillospiraceae</taxon>
        <taxon>Anaerotruncus</taxon>
    </lineage>
</organism>
<comment type="catalytic activity">
    <reaction evidence="3 4">
        <text>(R)-4'-phosphopantothenate + L-cysteine + CTP = N-[(R)-4-phosphopantothenoyl]-L-cysteine + CMP + diphosphate + H(+)</text>
        <dbReference type="Rhea" id="RHEA:19397"/>
        <dbReference type="ChEBI" id="CHEBI:10986"/>
        <dbReference type="ChEBI" id="CHEBI:15378"/>
        <dbReference type="ChEBI" id="CHEBI:33019"/>
        <dbReference type="ChEBI" id="CHEBI:35235"/>
        <dbReference type="ChEBI" id="CHEBI:37563"/>
        <dbReference type="ChEBI" id="CHEBI:59458"/>
        <dbReference type="ChEBI" id="CHEBI:60377"/>
        <dbReference type="EC" id="6.3.2.5"/>
    </reaction>
</comment>
<evidence type="ECO:0000256" key="3">
    <source>
        <dbReference type="HAMAP-Rule" id="MF_02225"/>
    </source>
</evidence>
<keyword evidence="3 4" id="KW-0288">FMN</keyword>
<protein>
    <recommendedName>
        <fullName evidence="3">Coenzyme A biosynthesis bifunctional protein CoaBC</fullName>
    </recommendedName>
    <alternativeName>
        <fullName evidence="3">DNA/pantothenate metabolism flavoprotein</fullName>
    </alternativeName>
    <alternativeName>
        <fullName evidence="3">Phosphopantothenoylcysteine synthetase/decarboxylase</fullName>
        <shortName evidence="3">PPCS-PPCDC</shortName>
    </alternativeName>
    <domain>
        <recommendedName>
            <fullName evidence="3">Phosphopantothenoylcysteine decarboxylase</fullName>
            <shortName evidence="3">PPC decarboxylase</shortName>
            <shortName evidence="3">PPC-DC</shortName>
            <ecNumber evidence="3">4.1.1.36</ecNumber>
        </recommendedName>
        <alternativeName>
            <fullName evidence="3">CoaC</fullName>
        </alternativeName>
    </domain>
    <domain>
        <recommendedName>
            <fullName evidence="3">Phosphopantothenate--cysteine ligase</fullName>
            <ecNumber evidence="3">6.3.2.5</ecNumber>
        </recommendedName>
        <alternativeName>
            <fullName evidence="3">CoaB</fullName>
        </alternativeName>
        <alternativeName>
            <fullName evidence="3">Phosphopantothenoylcysteine synthetase</fullName>
            <shortName evidence="3">PPC synthetase</shortName>
            <shortName evidence="3">PPC-S</shortName>
        </alternativeName>
    </domain>
</protein>
<keyword evidence="3 4" id="KW-0285">Flavoprotein</keyword>
<gene>
    <name evidence="3 7" type="primary">coaBC</name>
    <name evidence="7" type="ORF">ANACOL_03674</name>
</gene>
<dbReference type="EC" id="6.3.2.5" evidence="3"/>
<dbReference type="EMBL" id="ABGD02000027">
    <property type="protein sequence ID" value="EDS09530.1"/>
    <property type="molecule type" value="Genomic_DNA"/>
</dbReference>
<evidence type="ECO:0000313" key="8">
    <source>
        <dbReference type="Proteomes" id="UP000003803"/>
    </source>
</evidence>
<dbReference type="GO" id="GO:0015937">
    <property type="term" value="P:coenzyme A biosynthetic process"/>
    <property type="evidence" value="ECO:0007669"/>
    <property type="project" value="UniProtKB-UniRule"/>
</dbReference>
<dbReference type="SUPFAM" id="SSF52507">
    <property type="entry name" value="Homo-oligomeric flavin-containing Cys decarboxylases, HFCD"/>
    <property type="match status" value="1"/>
</dbReference>
<keyword evidence="1 3" id="KW-0210">Decarboxylase</keyword>
<dbReference type="HOGENOM" id="CLU_033319_0_1_9"/>
<dbReference type="AlphaFoldDB" id="B0PFU2"/>
<proteinExistence type="inferred from homology"/>
<dbReference type="EC" id="4.1.1.36" evidence="3"/>
<dbReference type="GO" id="GO:0004632">
    <property type="term" value="F:phosphopantothenate--cysteine ligase activity"/>
    <property type="evidence" value="ECO:0007669"/>
    <property type="project" value="UniProtKB-UniRule"/>
</dbReference>
<dbReference type="GO" id="GO:0004633">
    <property type="term" value="F:phosphopantothenoylcysteine decarboxylase activity"/>
    <property type="evidence" value="ECO:0007669"/>
    <property type="project" value="UniProtKB-UniRule"/>
</dbReference>
<reference evidence="7" key="2">
    <citation type="submission" date="2013-09" db="EMBL/GenBank/DDBJ databases">
        <title>Draft genome sequence of Anaerotruncus colihominis(DSM 17241).</title>
        <authorList>
            <person name="Sudarsanam P."/>
            <person name="Ley R."/>
            <person name="Guruge J."/>
            <person name="Turnbaugh P.J."/>
            <person name="Mahowald M."/>
            <person name="Liep D."/>
            <person name="Gordon J."/>
        </authorList>
    </citation>
    <scope>NUCLEOTIDE SEQUENCE</scope>
    <source>
        <strain evidence="7">DSM 17241</strain>
    </source>
</reference>
<dbReference type="InterPro" id="IPR036551">
    <property type="entry name" value="Flavin_trans-like"/>
</dbReference>
<comment type="caution">
    <text evidence="3">Lacks conserved residue(s) required for the propagation of feature annotation.</text>
</comment>
<comment type="similarity">
    <text evidence="3 4">In the C-terminal section; belongs to the PPC synthetase family.</text>
</comment>
<accession>B0PFU2</accession>
<feature type="active site" description="Proton donor" evidence="3">
    <location>
        <position position="166"/>
    </location>
</feature>
<feature type="domain" description="Flavoprotein" evidence="5">
    <location>
        <begin position="14"/>
        <end position="161"/>
    </location>
</feature>